<dbReference type="InterPro" id="IPR023214">
    <property type="entry name" value="HAD_sf"/>
</dbReference>
<keyword evidence="2" id="KW-1185">Reference proteome</keyword>
<sequence length="281" mass="29160">MTPDTPIRAAVFDIDGTLAMMDKASGTFTALPGAVAALAACRAAGMAVAAYTNGTFFPPEHYYPRLAAAGLDFEPGHILTPASVAAHHLTRMGMKRVMVFGDEGTAVPLRDAGIEVLAPEPADGPVDAVLCGWTRHVDVPKIEAVCNAVWDGAKPFTTSSAPFFAGANGRLLGISGALAAMIHNVTGQEVGLFGKPSPLGLEMIVALTGVSVDAIMVIGDDPELELRMAREAGAFAIGVTTGLHDRAAFNAIEPAARAHVVLEGLIGFADQPWFETREGAT</sequence>
<name>A0ABQ5M035_9RHOB</name>
<dbReference type="Gene3D" id="3.40.50.1000">
    <property type="entry name" value="HAD superfamily/HAD-like"/>
    <property type="match status" value="2"/>
</dbReference>
<dbReference type="SUPFAM" id="SSF56784">
    <property type="entry name" value="HAD-like"/>
    <property type="match status" value="1"/>
</dbReference>
<dbReference type="Pfam" id="PF13242">
    <property type="entry name" value="Hydrolase_like"/>
    <property type="match status" value="1"/>
</dbReference>
<proteinExistence type="predicted"/>
<reference evidence="1" key="1">
    <citation type="journal article" date="2023" name="Int. J. Syst. Evol. Microbiol.">
        <title>Sinisalibacter aestuarii sp. nov., isolated from estuarine sediment of the Arakawa River.</title>
        <authorList>
            <person name="Arafat S.T."/>
            <person name="Hirano S."/>
            <person name="Sato A."/>
            <person name="Takeuchi K."/>
            <person name="Yasuda T."/>
            <person name="Terahara T."/>
            <person name="Hamada M."/>
            <person name="Kobayashi T."/>
        </authorList>
    </citation>
    <scope>NUCLEOTIDE SEQUENCE</scope>
    <source>
        <strain evidence="1">B-399</strain>
    </source>
</reference>
<protein>
    <recommendedName>
        <fullName evidence="3">Haloacid dehalogenase</fullName>
    </recommendedName>
</protein>
<gene>
    <name evidence="1" type="ORF">STA1M1_39990</name>
</gene>
<evidence type="ECO:0000313" key="2">
    <source>
        <dbReference type="Proteomes" id="UP001144205"/>
    </source>
</evidence>
<evidence type="ECO:0000313" key="1">
    <source>
        <dbReference type="EMBL" id="GKY90130.1"/>
    </source>
</evidence>
<dbReference type="PANTHER" id="PTHR19288">
    <property type="entry name" value="4-NITROPHENYLPHOSPHATASE-RELATED"/>
    <property type="match status" value="1"/>
</dbReference>
<dbReference type="Pfam" id="PF13344">
    <property type="entry name" value="Hydrolase_6"/>
    <property type="match status" value="1"/>
</dbReference>
<evidence type="ECO:0008006" key="3">
    <source>
        <dbReference type="Google" id="ProtNLM"/>
    </source>
</evidence>
<dbReference type="RefSeq" id="WP_281844025.1">
    <property type="nucleotide sequence ID" value="NZ_BROH01000018.1"/>
</dbReference>
<dbReference type="Proteomes" id="UP001144205">
    <property type="component" value="Unassembled WGS sequence"/>
</dbReference>
<comment type="caution">
    <text evidence="1">The sequence shown here is derived from an EMBL/GenBank/DDBJ whole genome shotgun (WGS) entry which is preliminary data.</text>
</comment>
<dbReference type="InterPro" id="IPR006357">
    <property type="entry name" value="HAD-SF_hydro_IIA"/>
</dbReference>
<dbReference type="InterPro" id="IPR036412">
    <property type="entry name" value="HAD-like_sf"/>
</dbReference>
<dbReference type="EMBL" id="BROH01000018">
    <property type="protein sequence ID" value="GKY90130.1"/>
    <property type="molecule type" value="Genomic_DNA"/>
</dbReference>
<accession>A0ABQ5M035</accession>
<organism evidence="1 2">
    <name type="scientific">Sinisalibacter aestuarii</name>
    <dbReference type="NCBI Taxonomy" id="2949426"/>
    <lineage>
        <taxon>Bacteria</taxon>
        <taxon>Pseudomonadati</taxon>
        <taxon>Pseudomonadota</taxon>
        <taxon>Alphaproteobacteria</taxon>
        <taxon>Rhodobacterales</taxon>
        <taxon>Roseobacteraceae</taxon>
        <taxon>Sinisalibacter</taxon>
    </lineage>
</organism>
<dbReference type="PANTHER" id="PTHR19288:SF46">
    <property type="entry name" value="HALOACID DEHALOGENASE-LIKE HYDROLASE DOMAIN-CONTAINING PROTEIN 2"/>
    <property type="match status" value="1"/>
</dbReference>